<dbReference type="Proteomes" id="UP000315677">
    <property type="component" value="Unassembled WGS sequence"/>
</dbReference>
<dbReference type="Pfam" id="PF08461">
    <property type="entry name" value="WHD_RNase_R"/>
    <property type="match status" value="1"/>
</dbReference>
<accession>A0A543DQU8</accession>
<keyword evidence="2" id="KW-0238">DNA-binding</keyword>
<evidence type="ECO:0000313" key="6">
    <source>
        <dbReference type="EMBL" id="TQM11702.1"/>
    </source>
</evidence>
<evidence type="ECO:0000313" key="7">
    <source>
        <dbReference type="Proteomes" id="UP000315677"/>
    </source>
</evidence>
<dbReference type="Gene3D" id="1.10.10.10">
    <property type="entry name" value="Winged helix-like DNA-binding domain superfamily/Winged helix DNA-binding domain"/>
    <property type="match status" value="1"/>
</dbReference>
<name>A0A543DQU8_9PSEU</name>
<dbReference type="Gene3D" id="1.20.120.530">
    <property type="entry name" value="GntR ligand-binding domain-like"/>
    <property type="match status" value="1"/>
</dbReference>
<evidence type="ECO:0000259" key="5">
    <source>
        <dbReference type="SMART" id="SM00895"/>
    </source>
</evidence>
<dbReference type="GO" id="GO:0003677">
    <property type="term" value="F:DNA binding"/>
    <property type="evidence" value="ECO:0007669"/>
    <property type="project" value="UniProtKB-KW"/>
</dbReference>
<dbReference type="AlphaFoldDB" id="A0A543DQU8"/>
<evidence type="ECO:0000256" key="3">
    <source>
        <dbReference type="ARBA" id="ARBA00023163"/>
    </source>
</evidence>
<keyword evidence="7" id="KW-1185">Reference proteome</keyword>
<dbReference type="InterPro" id="IPR011711">
    <property type="entry name" value="GntR_C"/>
</dbReference>
<sequence>MMNHDVEGQGSAVNGEPTTAGAELGGDAEALLLVLHRADEPIGARVARRLLEEAGRELSEASVSRVLAKLDAAGMTESVGRKGRVLTDVGRRFTTSSLLSRHRHEQFTRALDLRSVQEVLDWLRARRALETEIARLAAERAHQTEIDALEAALADHERQLDRGADPTPAGMHFHQLIIGAAKSPLFEALTGSLYTPALAPVERALDVITGGRGTIGHSPAEHAVILAAIKDHDPDAASEAMHSHLDRLIKEVEEFSVSSMASMLPNLLTVLAGA</sequence>
<protein>
    <submittedName>
        <fullName evidence="6">GntR family L-lactate dehydrogenase operon transcriptional regulator</fullName>
    </submittedName>
</protein>
<evidence type="ECO:0000256" key="4">
    <source>
        <dbReference type="SAM" id="MobiDB-lite"/>
    </source>
</evidence>
<dbReference type="SUPFAM" id="SSF48008">
    <property type="entry name" value="GntR ligand-binding domain-like"/>
    <property type="match status" value="1"/>
</dbReference>
<dbReference type="EMBL" id="VFPA01000002">
    <property type="protein sequence ID" value="TQM11702.1"/>
    <property type="molecule type" value="Genomic_DNA"/>
</dbReference>
<gene>
    <name evidence="6" type="ORF">FB558_4271</name>
</gene>
<dbReference type="PANTHER" id="PTHR43537">
    <property type="entry name" value="TRANSCRIPTIONAL REGULATOR, GNTR FAMILY"/>
    <property type="match status" value="1"/>
</dbReference>
<evidence type="ECO:0000256" key="1">
    <source>
        <dbReference type="ARBA" id="ARBA00023015"/>
    </source>
</evidence>
<keyword evidence="3" id="KW-0804">Transcription</keyword>
<dbReference type="SMART" id="SM00895">
    <property type="entry name" value="FCD"/>
    <property type="match status" value="1"/>
</dbReference>
<dbReference type="Pfam" id="PF07729">
    <property type="entry name" value="FCD"/>
    <property type="match status" value="1"/>
</dbReference>
<dbReference type="InterPro" id="IPR013668">
    <property type="entry name" value="RNase_R_HTH_12"/>
</dbReference>
<dbReference type="PANTHER" id="PTHR43537:SF5">
    <property type="entry name" value="UXU OPERON TRANSCRIPTIONAL REGULATOR"/>
    <property type="match status" value="1"/>
</dbReference>
<feature type="region of interest" description="Disordered" evidence="4">
    <location>
        <begin position="1"/>
        <end position="21"/>
    </location>
</feature>
<feature type="domain" description="GntR C-terminal" evidence="5">
    <location>
        <begin position="121"/>
        <end position="247"/>
    </location>
</feature>
<dbReference type="InterPro" id="IPR008920">
    <property type="entry name" value="TF_FadR/GntR_C"/>
</dbReference>
<evidence type="ECO:0000256" key="2">
    <source>
        <dbReference type="ARBA" id="ARBA00023125"/>
    </source>
</evidence>
<organism evidence="6 7">
    <name type="scientific">Pseudonocardia kunmingensis</name>
    <dbReference type="NCBI Taxonomy" id="630975"/>
    <lineage>
        <taxon>Bacteria</taxon>
        <taxon>Bacillati</taxon>
        <taxon>Actinomycetota</taxon>
        <taxon>Actinomycetes</taxon>
        <taxon>Pseudonocardiales</taxon>
        <taxon>Pseudonocardiaceae</taxon>
        <taxon>Pseudonocardia</taxon>
    </lineage>
</organism>
<dbReference type="InterPro" id="IPR036388">
    <property type="entry name" value="WH-like_DNA-bd_sf"/>
</dbReference>
<reference evidence="6 7" key="1">
    <citation type="submission" date="2019-06" db="EMBL/GenBank/DDBJ databases">
        <title>Sequencing the genomes of 1000 actinobacteria strains.</title>
        <authorList>
            <person name="Klenk H.-P."/>
        </authorList>
    </citation>
    <scope>NUCLEOTIDE SEQUENCE [LARGE SCALE GENOMIC DNA]</scope>
    <source>
        <strain evidence="6 7">DSM 45301</strain>
    </source>
</reference>
<proteinExistence type="predicted"/>
<comment type="caution">
    <text evidence="6">The sequence shown here is derived from an EMBL/GenBank/DDBJ whole genome shotgun (WGS) entry which is preliminary data.</text>
</comment>
<keyword evidence="1" id="KW-0805">Transcription regulation</keyword>
<dbReference type="OrthoDB" id="3677297at2"/>